<reference evidence="2" key="3">
    <citation type="submission" date="2015-06" db="UniProtKB">
        <authorList>
            <consortium name="EnsemblMetazoa"/>
        </authorList>
    </citation>
    <scope>IDENTIFICATION</scope>
</reference>
<sequence length="117" mass="13441">MAGKEQELEFTCLARWKDGDDFATVGIVEEIMLQQQNSQQQQQKFFQQSFYLLKMKRTDSIIFASLAPTSLRFPPATNHQVHVDMELTEAESILIEQGHPMVNIQQRAIGILPTDKF</sequence>
<dbReference type="EnsemblMetazoa" id="HelroT184009">
    <property type="protein sequence ID" value="HelroP184009"/>
    <property type="gene ID" value="HelroG184009"/>
</dbReference>
<dbReference type="CTD" id="20209299"/>
<dbReference type="GeneID" id="20209299"/>
<protein>
    <submittedName>
        <fullName evidence="1 2">Uncharacterized protein</fullName>
    </submittedName>
</protein>
<dbReference type="InParanoid" id="T1FKF0"/>
<dbReference type="RefSeq" id="XP_009012274.1">
    <property type="nucleotide sequence ID" value="XM_009014026.1"/>
</dbReference>
<evidence type="ECO:0000313" key="1">
    <source>
        <dbReference type="EMBL" id="ESO09619.1"/>
    </source>
</evidence>
<evidence type="ECO:0000313" key="2">
    <source>
        <dbReference type="EnsemblMetazoa" id="HelroP184009"/>
    </source>
</evidence>
<dbReference type="EMBL" id="AMQM01009109">
    <property type="status" value="NOT_ANNOTATED_CDS"/>
    <property type="molecule type" value="Genomic_DNA"/>
</dbReference>
<organism evidence="2 3">
    <name type="scientific">Helobdella robusta</name>
    <name type="common">Californian leech</name>
    <dbReference type="NCBI Taxonomy" id="6412"/>
    <lineage>
        <taxon>Eukaryota</taxon>
        <taxon>Metazoa</taxon>
        <taxon>Spiralia</taxon>
        <taxon>Lophotrochozoa</taxon>
        <taxon>Annelida</taxon>
        <taxon>Clitellata</taxon>
        <taxon>Hirudinea</taxon>
        <taxon>Rhynchobdellida</taxon>
        <taxon>Glossiphoniidae</taxon>
        <taxon>Helobdella</taxon>
    </lineage>
</organism>
<dbReference type="Proteomes" id="UP000015101">
    <property type="component" value="Unassembled WGS sequence"/>
</dbReference>
<keyword evidence="3" id="KW-1185">Reference proteome</keyword>
<gene>
    <name evidence="2" type="primary">20209299</name>
    <name evidence="1" type="ORF">HELRODRAFT_184009</name>
</gene>
<accession>T1FKF0</accession>
<dbReference type="EMBL" id="KB095952">
    <property type="protein sequence ID" value="ESO09619.1"/>
    <property type="molecule type" value="Genomic_DNA"/>
</dbReference>
<dbReference type="AlphaFoldDB" id="T1FKF0"/>
<dbReference type="KEGG" id="hro:HELRODRAFT_184009"/>
<dbReference type="HOGENOM" id="CLU_2087395_0_0_1"/>
<evidence type="ECO:0000313" key="3">
    <source>
        <dbReference type="Proteomes" id="UP000015101"/>
    </source>
</evidence>
<reference evidence="1 3" key="2">
    <citation type="journal article" date="2013" name="Nature">
        <title>Insights into bilaterian evolution from three spiralian genomes.</title>
        <authorList>
            <person name="Simakov O."/>
            <person name="Marletaz F."/>
            <person name="Cho S.J."/>
            <person name="Edsinger-Gonzales E."/>
            <person name="Havlak P."/>
            <person name="Hellsten U."/>
            <person name="Kuo D.H."/>
            <person name="Larsson T."/>
            <person name="Lv J."/>
            <person name="Arendt D."/>
            <person name="Savage R."/>
            <person name="Osoegawa K."/>
            <person name="de Jong P."/>
            <person name="Grimwood J."/>
            <person name="Chapman J.A."/>
            <person name="Shapiro H."/>
            <person name="Aerts A."/>
            <person name="Otillar R.P."/>
            <person name="Terry A.Y."/>
            <person name="Boore J.L."/>
            <person name="Grigoriev I.V."/>
            <person name="Lindberg D.R."/>
            <person name="Seaver E.C."/>
            <person name="Weisblat D.A."/>
            <person name="Putnam N.H."/>
            <person name="Rokhsar D.S."/>
        </authorList>
    </citation>
    <scope>NUCLEOTIDE SEQUENCE</scope>
</reference>
<proteinExistence type="predicted"/>
<name>T1FKF0_HELRO</name>
<reference evidence="3" key="1">
    <citation type="submission" date="2012-12" db="EMBL/GenBank/DDBJ databases">
        <authorList>
            <person name="Hellsten U."/>
            <person name="Grimwood J."/>
            <person name="Chapman J.A."/>
            <person name="Shapiro H."/>
            <person name="Aerts A."/>
            <person name="Otillar R.P."/>
            <person name="Terry A.Y."/>
            <person name="Boore J.L."/>
            <person name="Simakov O."/>
            <person name="Marletaz F."/>
            <person name="Cho S.-J."/>
            <person name="Edsinger-Gonzales E."/>
            <person name="Havlak P."/>
            <person name="Kuo D.-H."/>
            <person name="Larsson T."/>
            <person name="Lv J."/>
            <person name="Arendt D."/>
            <person name="Savage R."/>
            <person name="Osoegawa K."/>
            <person name="de Jong P."/>
            <person name="Lindberg D.R."/>
            <person name="Seaver E.C."/>
            <person name="Weisblat D.A."/>
            <person name="Putnam N.H."/>
            <person name="Grigoriev I.V."/>
            <person name="Rokhsar D.S."/>
        </authorList>
    </citation>
    <scope>NUCLEOTIDE SEQUENCE</scope>
</reference>